<organism evidence="2 3">
    <name type="scientific">Thauera terpenica 58Eu</name>
    <dbReference type="NCBI Taxonomy" id="1348657"/>
    <lineage>
        <taxon>Bacteria</taxon>
        <taxon>Pseudomonadati</taxon>
        <taxon>Pseudomonadota</taxon>
        <taxon>Betaproteobacteria</taxon>
        <taxon>Rhodocyclales</taxon>
        <taxon>Zoogloeaceae</taxon>
        <taxon>Thauera</taxon>
    </lineage>
</organism>
<gene>
    <name evidence="2" type="ORF">M622_06625</name>
</gene>
<protein>
    <submittedName>
        <fullName evidence="2">Uncharacterized protein</fullName>
    </submittedName>
</protein>
<accession>S9ZI21</accession>
<reference evidence="2 3" key="1">
    <citation type="submission" date="2013-06" db="EMBL/GenBank/DDBJ databases">
        <title>Draft genome sequence of Thauera terpenica.</title>
        <authorList>
            <person name="Liu B."/>
            <person name="Frostegard A.H."/>
            <person name="Shapleigh J.P."/>
        </authorList>
    </citation>
    <scope>NUCLEOTIDE SEQUENCE [LARGE SCALE GENOMIC DNA]</scope>
    <source>
        <strain evidence="2 3">58Eu</strain>
    </source>
</reference>
<dbReference type="eggNOG" id="COG0679">
    <property type="taxonomic scope" value="Bacteria"/>
</dbReference>
<dbReference type="PATRIC" id="fig|1348657.5.peg.3311"/>
<name>S9ZI21_9RHOO</name>
<dbReference type="STRING" id="1348657.M622_06625"/>
<sequence length="74" mass="8249">MRVSCTDHRRGPTLTRGKEQRRAHGAATPCALYALGASLTRYSLGSNLREPALLVALKMMAQPLLMWLLFLLRP</sequence>
<feature type="region of interest" description="Disordered" evidence="1">
    <location>
        <begin position="1"/>
        <end position="22"/>
    </location>
</feature>
<keyword evidence="3" id="KW-1185">Reference proteome</keyword>
<dbReference type="Proteomes" id="UP000015455">
    <property type="component" value="Unassembled WGS sequence"/>
</dbReference>
<evidence type="ECO:0000256" key="1">
    <source>
        <dbReference type="SAM" id="MobiDB-lite"/>
    </source>
</evidence>
<dbReference type="EMBL" id="ATJV01000092">
    <property type="protein sequence ID" value="EPZ14246.1"/>
    <property type="molecule type" value="Genomic_DNA"/>
</dbReference>
<comment type="caution">
    <text evidence="2">The sequence shown here is derived from an EMBL/GenBank/DDBJ whole genome shotgun (WGS) entry which is preliminary data.</text>
</comment>
<proteinExistence type="predicted"/>
<evidence type="ECO:0000313" key="3">
    <source>
        <dbReference type="Proteomes" id="UP000015455"/>
    </source>
</evidence>
<evidence type="ECO:0000313" key="2">
    <source>
        <dbReference type="EMBL" id="EPZ14246.1"/>
    </source>
</evidence>
<dbReference type="AlphaFoldDB" id="S9ZI21"/>